<reference evidence="7 8" key="1">
    <citation type="submission" date="2010-06" db="EMBL/GenBank/DDBJ databases">
        <title>Complete sequence chromosome of Methanohalobium evestigatum Z-7303.</title>
        <authorList>
            <consortium name="US DOE Joint Genome Institute"/>
            <person name="Lucas S."/>
            <person name="Copeland A."/>
            <person name="Lapidus A."/>
            <person name="Cheng J.-F."/>
            <person name="Bruce D."/>
            <person name="Goodwin L."/>
            <person name="Pitluck S."/>
            <person name="Saunders E."/>
            <person name="Detter J.C."/>
            <person name="Han C."/>
            <person name="Tapia R."/>
            <person name="Land M."/>
            <person name="Hauser L."/>
            <person name="Kyrpides N."/>
            <person name="Mikhailova N."/>
            <person name="Sieprawska-Lupa M."/>
            <person name="Whitman W.B."/>
            <person name="Anderson I."/>
            <person name="Woyke T."/>
        </authorList>
    </citation>
    <scope>NUCLEOTIDE SEQUENCE [LARGE SCALE GENOMIC DNA]</scope>
    <source>
        <strain evidence="8">ATCC BAA-1072 / DSM 3721 / NBRC 107634 / OCM 161 / Z-7303</strain>
    </source>
</reference>
<dbReference type="KEGG" id="mev:Metev_0669"/>
<keyword evidence="8" id="KW-1185">Reference proteome</keyword>
<evidence type="ECO:0000256" key="2">
    <source>
        <dbReference type="ARBA" id="ARBA00011900"/>
    </source>
</evidence>
<dbReference type="GeneID" id="9346291"/>
<sequence>MQNEISKLSKNMATAKPFLKWAGGKKQLIEEFEKRFPDDLDTVKLKKYVEPFVGGGAVFFHVIQNYDFKECHIYDLNEELILAYRVVKNDVEYLIKRLKTLQSEYLALDHSNRKEFYYSIRKSFNKNKPDIDFSTYSNKWVERAAQLIFLNKTCYNGLFRVNSKGEFNVPIGSHKNPTILDDENLRSVSRVLQGVYIHLGDFSDCEPVVDSNTFVYIDPPYRPLNQTSSFNSYSKDCFDDNEQYRLCRFYHRLDSMGSKIMLSNSDPKNENPDDDFFDNLYTDYNIERVKATRMINCNGKKRGSINELIITNYDYYV</sequence>
<evidence type="ECO:0000313" key="7">
    <source>
        <dbReference type="EMBL" id="ADI73575.1"/>
    </source>
</evidence>
<protein>
    <recommendedName>
        <fullName evidence="2">site-specific DNA-methyltransferase (adenine-specific)</fullName>
        <ecNumber evidence="2">2.1.1.72</ecNumber>
    </recommendedName>
</protein>
<keyword evidence="3 7" id="KW-0489">Methyltransferase</keyword>
<evidence type="ECO:0000256" key="1">
    <source>
        <dbReference type="ARBA" id="ARBA00006594"/>
    </source>
</evidence>
<evidence type="ECO:0000256" key="3">
    <source>
        <dbReference type="ARBA" id="ARBA00022603"/>
    </source>
</evidence>
<dbReference type="Gene3D" id="1.10.1020.10">
    <property type="entry name" value="Adenine-specific Methyltransferase, Domain 2"/>
    <property type="match status" value="1"/>
</dbReference>
<dbReference type="PRINTS" id="PR00505">
    <property type="entry name" value="D12N6MTFRASE"/>
</dbReference>
<dbReference type="EMBL" id="CP002069">
    <property type="protein sequence ID" value="ADI73575.1"/>
    <property type="molecule type" value="Genomic_DNA"/>
</dbReference>
<dbReference type="EC" id="2.1.1.72" evidence="2"/>
<organism evidence="7 8">
    <name type="scientific">Methanohalobium evestigatum (strain ATCC BAA-1072 / DSM 3721 / NBRC 107634 / OCM 161 / Z-7303)</name>
    <dbReference type="NCBI Taxonomy" id="644295"/>
    <lineage>
        <taxon>Archaea</taxon>
        <taxon>Methanobacteriati</taxon>
        <taxon>Methanobacteriota</taxon>
        <taxon>Stenosarchaea group</taxon>
        <taxon>Methanomicrobia</taxon>
        <taxon>Methanosarcinales</taxon>
        <taxon>Methanosarcinaceae</taxon>
        <taxon>Methanohalobium</taxon>
    </lineage>
</organism>
<proteinExistence type="inferred from homology"/>
<comment type="similarity">
    <text evidence="1">Belongs to the N(4)/N(6)-methyltransferase family.</text>
</comment>
<dbReference type="STRING" id="644295.Metev_0669"/>
<dbReference type="GO" id="GO:0009007">
    <property type="term" value="F:site-specific DNA-methyltransferase (adenine-specific) activity"/>
    <property type="evidence" value="ECO:0007669"/>
    <property type="project" value="UniProtKB-EC"/>
</dbReference>
<keyword evidence="4" id="KW-0808">Transferase</keyword>
<dbReference type="InterPro" id="IPR012327">
    <property type="entry name" value="MeTrfase_D12"/>
</dbReference>
<dbReference type="InterPro" id="IPR029063">
    <property type="entry name" value="SAM-dependent_MTases_sf"/>
</dbReference>
<dbReference type="RefSeq" id="WP_013194143.1">
    <property type="nucleotide sequence ID" value="NC_014253.1"/>
</dbReference>
<evidence type="ECO:0000313" key="8">
    <source>
        <dbReference type="Proteomes" id="UP000000391"/>
    </source>
</evidence>
<dbReference type="GO" id="GO:0043565">
    <property type="term" value="F:sequence-specific DNA binding"/>
    <property type="evidence" value="ECO:0007669"/>
    <property type="project" value="TreeGrafter"/>
</dbReference>
<dbReference type="GO" id="GO:0006298">
    <property type="term" value="P:mismatch repair"/>
    <property type="evidence" value="ECO:0007669"/>
    <property type="project" value="TreeGrafter"/>
</dbReference>
<name>D7E6V1_METEZ</name>
<dbReference type="InterPro" id="IPR023095">
    <property type="entry name" value="Ade_MeTrfase_dom_2"/>
</dbReference>
<keyword evidence="5" id="KW-0949">S-adenosyl-L-methionine</keyword>
<dbReference type="InterPro" id="IPR002052">
    <property type="entry name" value="DNA_methylase_N6_adenine_CS"/>
</dbReference>
<evidence type="ECO:0000256" key="6">
    <source>
        <dbReference type="ARBA" id="ARBA00047942"/>
    </source>
</evidence>
<dbReference type="Pfam" id="PF02086">
    <property type="entry name" value="MethyltransfD12"/>
    <property type="match status" value="1"/>
</dbReference>
<dbReference type="HOGENOM" id="CLU_063430_0_0_2"/>
<dbReference type="Proteomes" id="UP000000391">
    <property type="component" value="Chromosome"/>
</dbReference>
<dbReference type="PANTHER" id="PTHR30481">
    <property type="entry name" value="DNA ADENINE METHYLASE"/>
    <property type="match status" value="1"/>
</dbReference>
<dbReference type="PANTHER" id="PTHR30481:SF3">
    <property type="entry name" value="DNA ADENINE METHYLASE"/>
    <property type="match status" value="1"/>
</dbReference>
<gene>
    <name evidence="7" type="ordered locus">Metev_0669</name>
</gene>
<dbReference type="Gene3D" id="3.40.50.150">
    <property type="entry name" value="Vaccinia Virus protein VP39"/>
    <property type="match status" value="1"/>
</dbReference>
<evidence type="ECO:0000256" key="4">
    <source>
        <dbReference type="ARBA" id="ARBA00022679"/>
    </source>
</evidence>
<accession>D7E6V1</accession>
<dbReference type="PROSITE" id="PS00092">
    <property type="entry name" value="N6_MTASE"/>
    <property type="match status" value="1"/>
</dbReference>
<dbReference type="GO" id="GO:0009307">
    <property type="term" value="P:DNA restriction-modification system"/>
    <property type="evidence" value="ECO:0007669"/>
    <property type="project" value="InterPro"/>
</dbReference>
<evidence type="ECO:0000256" key="5">
    <source>
        <dbReference type="ARBA" id="ARBA00022691"/>
    </source>
</evidence>
<comment type="catalytic activity">
    <reaction evidence="6">
        <text>a 2'-deoxyadenosine in DNA + S-adenosyl-L-methionine = an N(6)-methyl-2'-deoxyadenosine in DNA + S-adenosyl-L-homocysteine + H(+)</text>
        <dbReference type="Rhea" id="RHEA:15197"/>
        <dbReference type="Rhea" id="RHEA-COMP:12418"/>
        <dbReference type="Rhea" id="RHEA-COMP:12419"/>
        <dbReference type="ChEBI" id="CHEBI:15378"/>
        <dbReference type="ChEBI" id="CHEBI:57856"/>
        <dbReference type="ChEBI" id="CHEBI:59789"/>
        <dbReference type="ChEBI" id="CHEBI:90615"/>
        <dbReference type="ChEBI" id="CHEBI:90616"/>
        <dbReference type="EC" id="2.1.1.72"/>
    </reaction>
</comment>
<dbReference type="InterPro" id="IPR012263">
    <property type="entry name" value="M_m6A_EcoRV"/>
</dbReference>
<dbReference type="PIRSF" id="PIRSF000398">
    <property type="entry name" value="M_m6A_EcoRV"/>
    <property type="match status" value="1"/>
</dbReference>
<dbReference type="GO" id="GO:0032259">
    <property type="term" value="P:methylation"/>
    <property type="evidence" value="ECO:0007669"/>
    <property type="project" value="UniProtKB-KW"/>
</dbReference>
<dbReference type="AlphaFoldDB" id="D7E6V1"/>
<dbReference type="NCBIfam" id="TIGR00571">
    <property type="entry name" value="dam"/>
    <property type="match status" value="1"/>
</dbReference>
<dbReference type="REBASE" id="26591">
    <property type="entry name" value="M.MevORF669P"/>
</dbReference>
<dbReference type="SUPFAM" id="SSF53335">
    <property type="entry name" value="S-adenosyl-L-methionine-dependent methyltransferases"/>
    <property type="match status" value="1"/>
</dbReference>
<dbReference type="OrthoDB" id="372040at2157"/>
<dbReference type="GO" id="GO:1904047">
    <property type="term" value="F:S-adenosyl-L-methionine binding"/>
    <property type="evidence" value="ECO:0007669"/>
    <property type="project" value="TreeGrafter"/>
</dbReference>